<keyword evidence="1" id="KW-0472">Membrane</keyword>
<evidence type="ECO:0000313" key="2">
    <source>
        <dbReference type="EMBL" id="KAH7109260.1"/>
    </source>
</evidence>
<dbReference type="EMBL" id="JAGMWT010000033">
    <property type="protein sequence ID" value="KAH7109260.1"/>
    <property type="molecule type" value="Genomic_DNA"/>
</dbReference>
<organism evidence="2 3">
    <name type="scientific">Dendryphion nanum</name>
    <dbReference type="NCBI Taxonomy" id="256645"/>
    <lineage>
        <taxon>Eukaryota</taxon>
        <taxon>Fungi</taxon>
        <taxon>Dikarya</taxon>
        <taxon>Ascomycota</taxon>
        <taxon>Pezizomycotina</taxon>
        <taxon>Dothideomycetes</taxon>
        <taxon>Pleosporomycetidae</taxon>
        <taxon>Pleosporales</taxon>
        <taxon>Torulaceae</taxon>
        <taxon>Dendryphion</taxon>
    </lineage>
</organism>
<dbReference type="Proteomes" id="UP000700596">
    <property type="component" value="Unassembled WGS sequence"/>
</dbReference>
<evidence type="ECO:0000313" key="3">
    <source>
        <dbReference type="Proteomes" id="UP000700596"/>
    </source>
</evidence>
<evidence type="ECO:0000256" key="1">
    <source>
        <dbReference type="SAM" id="Phobius"/>
    </source>
</evidence>
<protein>
    <submittedName>
        <fullName evidence="2">Uncharacterized protein</fullName>
    </submittedName>
</protein>
<keyword evidence="3" id="KW-1185">Reference proteome</keyword>
<keyword evidence="1" id="KW-1133">Transmembrane helix</keyword>
<keyword evidence="1" id="KW-0812">Transmembrane</keyword>
<sequence>MALDDEVWHCLVTFVLITLDSALLCFLSHHLSHTRIHARSYASIGNSISWKQVLQNGRHDNVCTVLYCTVHVVGQ</sequence>
<proteinExistence type="predicted"/>
<name>A0A9P9CX80_9PLEO</name>
<reference evidence="2" key="1">
    <citation type="journal article" date="2021" name="Nat. Commun.">
        <title>Genetic determinants of endophytism in the Arabidopsis root mycobiome.</title>
        <authorList>
            <person name="Mesny F."/>
            <person name="Miyauchi S."/>
            <person name="Thiergart T."/>
            <person name="Pickel B."/>
            <person name="Atanasova L."/>
            <person name="Karlsson M."/>
            <person name="Huettel B."/>
            <person name="Barry K.W."/>
            <person name="Haridas S."/>
            <person name="Chen C."/>
            <person name="Bauer D."/>
            <person name="Andreopoulos W."/>
            <person name="Pangilinan J."/>
            <person name="LaButti K."/>
            <person name="Riley R."/>
            <person name="Lipzen A."/>
            <person name="Clum A."/>
            <person name="Drula E."/>
            <person name="Henrissat B."/>
            <person name="Kohler A."/>
            <person name="Grigoriev I.V."/>
            <person name="Martin F.M."/>
            <person name="Hacquard S."/>
        </authorList>
    </citation>
    <scope>NUCLEOTIDE SEQUENCE</scope>
    <source>
        <strain evidence="2">MPI-CAGE-CH-0243</strain>
    </source>
</reference>
<dbReference type="AlphaFoldDB" id="A0A9P9CX80"/>
<gene>
    <name evidence="2" type="ORF">B0J11DRAFT_545168</name>
</gene>
<comment type="caution">
    <text evidence="2">The sequence shown here is derived from an EMBL/GenBank/DDBJ whole genome shotgun (WGS) entry which is preliminary data.</text>
</comment>
<feature type="transmembrane region" description="Helical" evidence="1">
    <location>
        <begin position="6"/>
        <end position="27"/>
    </location>
</feature>
<accession>A0A9P9CX80</accession>